<protein>
    <submittedName>
        <fullName evidence="2">Uncharacterized protein</fullName>
    </submittedName>
</protein>
<evidence type="ECO:0000256" key="1">
    <source>
        <dbReference type="SAM" id="MobiDB-lite"/>
    </source>
</evidence>
<feature type="region of interest" description="Disordered" evidence="1">
    <location>
        <begin position="1"/>
        <end position="24"/>
    </location>
</feature>
<keyword evidence="3" id="KW-1185">Reference proteome</keyword>
<feature type="non-terminal residue" evidence="2">
    <location>
        <position position="1"/>
    </location>
</feature>
<gene>
    <name evidence="2" type="ORF">CHARACLAT_008264</name>
</gene>
<feature type="compositionally biased region" description="Low complexity" evidence="1">
    <location>
        <begin position="7"/>
        <end position="24"/>
    </location>
</feature>
<reference evidence="2 3" key="1">
    <citation type="submission" date="2021-06" db="EMBL/GenBank/DDBJ databases">
        <authorList>
            <person name="Palmer J.M."/>
        </authorList>
    </citation>
    <scope>NUCLEOTIDE SEQUENCE [LARGE SCALE GENOMIC DNA]</scope>
    <source>
        <strain evidence="2 3">CL_MEX2019</strain>
        <tissue evidence="2">Muscle</tissue>
    </source>
</reference>
<evidence type="ECO:0000313" key="2">
    <source>
        <dbReference type="EMBL" id="MED6273615.1"/>
    </source>
</evidence>
<accession>A0ABU7DHR5</accession>
<sequence length="55" mass="6058">EQEYRRQQAAAEEQAGRRLQPPLQQIVPPVQWKLNGCMAEGMDGRAAGHAGRQGS</sequence>
<organism evidence="2 3">
    <name type="scientific">Characodon lateralis</name>
    <dbReference type="NCBI Taxonomy" id="208331"/>
    <lineage>
        <taxon>Eukaryota</taxon>
        <taxon>Metazoa</taxon>
        <taxon>Chordata</taxon>
        <taxon>Craniata</taxon>
        <taxon>Vertebrata</taxon>
        <taxon>Euteleostomi</taxon>
        <taxon>Actinopterygii</taxon>
        <taxon>Neopterygii</taxon>
        <taxon>Teleostei</taxon>
        <taxon>Neoteleostei</taxon>
        <taxon>Acanthomorphata</taxon>
        <taxon>Ovalentaria</taxon>
        <taxon>Atherinomorphae</taxon>
        <taxon>Cyprinodontiformes</taxon>
        <taxon>Goodeidae</taxon>
        <taxon>Characodon</taxon>
    </lineage>
</organism>
<proteinExistence type="predicted"/>
<comment type="caution">
    <text evidence="2">The sequence shown here is derived from an EMBL/GenBank/DDBJ whole genome shotgun (WGS) entry which is preliminary data.</text>
</comment>
<dbReference type="EMBL" id="JAHUTJ010025070">
    <property type="protein sequence ID" value="MED6273615.1"/>
    <property type="molecule type" value="Genomic_DNA"/>
</dbReference>
<dbReference type="Proteomes" id="UP001352852">
    <property type="component" value="Unassembled WGS sequence"/>
</dbReference>
<name>A0ABU7DHR5_9TELE</name>
<evidence type="ECO:0000313" key="3">
    <source>
        <dbReference type="Proteomes" id="UP001352852"/>
    </source>
</evidence>